<keyword evidence="11" id="KW-0418">Kinase</keyword>
<dbReference type="InterPro" id="IPR011009">
    <property type="entry name" value="Kinase-like_dom_sf"/>
</dbReference>
<name>A0AA40DYV0_9PEZI</name>
<dbReference type="GO" id="GO:0004674">
    <property type="term" value="F:protein serine/threonine kinase activity"/>
    <property type="evidence" value="ECO:0007669"/>
    <property type="project" value="UniProtKB-EC"/>
</dbReference>
<dbReference type="GO" id="GO:0035556">
    <property type="term" value="P:intracellular signal transduction"/>
    <property type="evidence" value="ECO:0007669"/>
    <property type="project" value="TreeGrafter"/>
</dbReference>
<keyword evidence="12" id="KW-1185">Reference proteome</keyword>
<comment type="function">
    <text evidence="1">Component of the EKC/KEOPS complex that is required for the formation of a threonylcarbamoyl group on adenosine at position 37 (t(6)A37) in tRNAs that read codons beginning with adenine. The complex is probably involved in the transfer of the threonylcarbamoyl moiety of threonylcarbamoyl-AMP (TC-AMP) to the N6 group of A37. BUD32 has ATPase activity in the context of the EKC/KEOPS complex and likely plays a supporting role to the catalytic subunit KAE1. The EKC/KEOPS complex also promotes both telomere uncapping and telomere elongation. The complex is required for efficient recruitment of transcriptional coactivators.</text>
</comment>
<comment type="catalytic activity">
    <reaction evidence="9">
        <text>L-seryl-[protein] + ATP = O-phospho-L-seryl-[protein] + ADP + H(+)</text>
        <dbReference type="Rhea" id="RHEA:17989"/>
        <dbReference type="Rhea" id="RHEA-COMP:9863"/>
        <dbReference type="Rhea" id="RHEA-COMP:11604"/>
        <dbReference type="ChEBI" id="CHEBI:15378"/>
        <dbReference type="ChEBI" id="CHEBI:29999"/>
        <dbReference type="ChEBI" id="CHEBI:30616"/>
        <dbReference type="ChEBI" id="CHEBI:83421"/>
        <dbReference type="ChEBI" id="CHEBI:456216"/>
        <dbReference type="EC" id="2.7.11.1"/>
    </reaction>
</comment>
<evidence type="ECO:0000259" key="10">
    <source>
        <dbReference type="PROSITE" id="PS50011"/>
    </source>
</evidence>
<evidence type="ECO:0000313" key="12">
    <source>
        <dbReference type="Proteomes" id="UP001172159"/>
    </source>
</evidence>
<evidence type="ECO:0000256" key="4">
    <source>
        <dbReference type="ARBA" id="ARBA00013948"/>
    </source>
</evidence>
<dbReference type="PROSITE" id="PS50011">
    <property type="entry name" value="PROTEIN_KINASE_DOM"/>
    <property type="match status" value="1"/>
</dbReference>
<reference evidence="11" key="1">
    <citation type="submission" date="2023-06" db="EMBL/GenBank/DDBJ databases">
        <title>Genome-scale phylogeny and comparative genomics of the fungal order Sordariales.</title>
        <authorList>
            <consortium name="Lawrence Berkeley National Laboratory"/>
            <person name="Hensen N."/>
            <person name="Bonometti L."/>
            <person name="Westerberg I."/>
            <person name="Brannstrom I.O."/>
            <person name="Guillou S."/>
            <person name="Cros-Aarteil S."/>
            <person name="Calhoun S."/>
            <person name="Haridas S."/>
            <person name="Kuo A."/>
            <person name="Mondo S."/>
            <person name="Pangilinan J."/>
            <person name="Riley R."/>
            <person name="Labutti K."/>
            <person name="Andreopoulos B."/>
            <person name="Lipzen A."/>
            <person name="Chen C."/>
            <person name="Yanf M."/>
            <person name="Daum C."/>
            <person name="Ng V."/>
            <person name="Clum A."/>
            <person name="Steindorff A."/>
            <person name="Ohm R."/>
            <person name="Martin F."/>
            <person name="Silar P."/>
            <person name="Natvig D."/>
            <person name="Lalanne C."/>
            <person name="Gautier V."/>
            <person name="Ament-Velasquez S.L."/>
            <person name="Kruys A."/>
            <person name="Hutchinson M.I."/>
            <person name="Powell A.J."/>
            <person name="Barry K."/>
            <person name="Miller A.N."/>
            <person name="Grigoriev I.V."/>
            <person name="Debuchy R."/>
            <person name="Gladieux P."/>
            <person name="Thoren M.H."/>
            <person name="Johannesson H."/>
        </authorList>
    </citation>
    <scope>NUCLEOTIDE SEQUENCE</scope>
    <source>
        <strain evidence="11">CBS 540.89</strain>
    </source>
</reference>
<dbReference type="Gene3D" id="1.10.510.10">
    <property type="entry name" value="Transferase(Phosphotransferase) domain 1"/>
    <property type="match status" value="1"/>
</dbReference>
<dbReference type="InterPro" id="IPR008266">
    <property type="entry name" value="Tyr_kinase_AS"/>
</dbReference>
<comment type="subunit">
    <text evidence="2">Component of the EKC/KEOPS complex composed of at least BUD32, CGI121, GON7, KAE1 and PCC1; the whole complex dimerizes.</text>
</comment>
<evidence type="ECO:0000256" key="5">
    <source>
        <dbReference type="ARBA" id="ARBA00019973"/>
    </source>
</evidence>
<comment type="caution">
    <text evidence="11">The sequence shown here is derived from an EMBL/GenBank/DDBJ whole genome shotgun (WGS) entry which is preliminary data.</text>
</comment>
<feature type="domain" description="Protein kinase" evidence="10">
    <location>
        <begin position="51"/>
        <end position="264"/>
    </location>
</feature>
<dbReference type="PANTHER" id="PTHR48015:SF16">
    <property type="entry name" value="SERINE_THREONINE-PROTEIN KINASE SULU"/>
    <property type="match status" value="1"/>
</dbReference>
<evidence type="ECO:0000256" key="3">
    <source>
        <dbReference type="ARBA" id="ARBA00012513"/>
    </source>
</evidence>
<dbReference type="Pfam" id="PF00069">
    <property type="entry name" value="Pkinase"/>
    <property type="match status" value="1"/>
</dbReference>
<organism evidence="11 12">
    <name type="scientific">Apiosordaria backusii</name>
    <dbReference type="NCBI Taxonomy" id="314023"/>
    <lineage>
        <taxon>Eukaryota</taxon>
        <taxon>Fungi</taxon>
        <taxon>Dikarya</taxon>
        <taxon>Ascomycota</taxon>
        <taxon>Pezizomycotina</taxon>
        <taxon>Sordariomycetes</taxon>
        <taxon>Sordariomycetidae</taxon>
        <taxon>Sordariales</taxon>
        <taxon>Lasiosphaeriaceae</taxon>
        <taxon>Apiosordaria</taxon>
    </lineage>
</organism>
<protein>
    <recommendedName>
        <fullName evidence="5">EKC/KEOPS complex subunit BUD32</fullName>
        <ecNumber evidence="3">2.7.11.1</ecNumber>
    </recommendedName>
    <alternativeName>
        <fullName evidence="6 7">Atypical Serine/threonine protein kinase BUD32</fullName>
    </alternativeName>
    <alternativeName>
        <fullName evidence="4">EKC/KEOPS complex subunit bud32</fullName>
    </alternativeName>
</protein>
<accession>A0AA40DYV0</accession>
<dbReference type="EMBL" id="JAUKTV010000013">
    <property type="protein sequence ID" value="KAK0718732.1"/>
    <property type="molecule type" value="Genomic_DNA"/>
</dbReference>
<comment type="catalytic activity">
    <reaction evidence="8">
        <text>L-threonyl-[protein] + ATP = O-phospho-L-threonyl-[protein] + ADP + H(+)</text>
        <dbReference type="Rhea" id="RHEA:46608"/>
        <dbReference type="Rhea" id="RHEA-COMP:11060"/>
        <dbReference type="Rhea" id="RHEA-COMP:11605"/>
        <dbReference type="ChEBI" id="CHEBI:15378"/>
        <dbReference type="ChEBI" id="CHEBI:30013"/>
        <dbReference type="ChEBI" id="CHEBI:30616"/>
        <dbReference type="ChEBI" id="CHEBI:61977"/>
        <dbReference type="ChEBI" id="CHEBI:456216"/>
        <dbReference type="EC" id="2.7.11.1"/>
    </reaction>
</comment>
<dbReference type="GO" id="GO:0043408">
    <property type="term" value="P:regulation of MAPK cascade"/>
    <property type="evidence" value="ECO:0007669"/>
    <property type="project" value="TreeGrafter"/>
</dbReference>
<dbReference type="AlphaFoldDB" id="A0AA40DYV0"/>
<dbReference type="PANTHER" id="PTHR48015">
    <property type="entry name" value="SERINE/THREONINE-PROTEIN KINASE TAO"/>
    <property type="match status" value="1"/>
</dbReference>
<evidence type="ECO:0000256" key="2">
    <source>
        <dbReference type="ARBA" id="ARBA00011534"/>
    </source>
</evidence>
<evidence type="ECO:0000256" key="8">
    <source>
        <dbReference type="ARBA" id="ARBA00047899"/>
    </source>
</evidence>
<evidence type="ECO:0000313" key="11">
    <source>
        <dbReference type="EMBL" id="KAK0718732.1"/>
    </source>
</evidence>
<gene>
    <name evidence="11" type="ORF">B0T21DRAFT_295322</name>
</gene>
<keyword evidence="11" id="KW-0808">Transferase</keyword>
<sequence>MQIIQSTEAFRIIGNKLKFDCVKVIVRHNDSVYFGKWTDRRRSPLCLSELYDVERVKTDGRGPKVQPSWTVVSEQSCYIKTPSLLDYAGAPDLERRILREVETCEILRSHPHPNVASYYGCLETQGQVSGLCFKIYVSTLAGKVNPQHLNKSDFLLSGRPLVDDAMRAQLDGVWSGIKHLHSLGLVHNDITPANIMLEEDGTWVIIDFDSCRHVGEVLRDTGAKRTYGWHDPDVTVSSEKNDLDAFFELEAWLFGSSADEFLFR</sequence>
<dbReference type="InterPro" id="IPR000719">
    <property type="entry name" value="Prot_kinase_dom"/>
</dbReference>
<evidence type="ECO:0000256" key="1">
    <source>
        <dbReference type="ARBA" id="ARBA00003747"/>
    </source>
</evidence>
<proteinExistence type="predicted"/>
<dbReference type="GO" id="GO:0005737">
    <property type="term" value="C:cytoplasm"/>
    <property type="evidence" value="ECO:0007669"/>
    <property type="project" value="TreeGrafter"/>
</dbReference>
<evidence type="ECO:0000256" key="9">
    <source>
        <dbReference type="ARBA" id="ARBA00048679"/>
    </source>
</evidence>
<dbReference type="PROSITE" id="PS00109">
    <property type="entry name" value="PROTEIN_KINASE_TYR"/>
    <property type="match status" value="1"/>
</dbReference>
<evidence type="ECO:0000256" key="6">
    <source>
        <dbReference type="ARBA" id="ARBA00030980"/>
    </source>
</evidence>
<dbReference type="SUPFAM" id="SSF56112">
    <property type="entry name" value="Protein kinase-like (PK-like)"/>
    <property type="match status" value="1"/>
</dbReference>
<dbReference type="Proteomes" id="UP001172159">
    <property type="component" value="Unassembled WGS sequence"/>
</dbReference>
<evidence type="ECO:0000256" key="7">
    <source>
        <dbReference type="ARBA" id="ARBA00033194"/>
    </source>
</evidence>
<dbReference type="InterPro" id="IPR050285">
    <property type="entry name" value="STE20_Ser/Thr_kinase"/>
</dbReference>
<dbReference type="GO" id="GO:0005524">
    <property type="term" value="F:ATP binding"/>
    <property type="evidence" value="ECO:0007669"/>
    <property type="project" value="InterPro"/>
</dbReference>
<dbReference type="EC" id="2.7.11.1" evidence="3"/>